<keyword evidence="5" id="KW-0378">Hydrolase</keyword>
<comment type="subcellular location">
    <subcellularLocation>
        <location evidence="1">Membrane</location>
        <topology evidence="1">Multi-pass membrane protein</topology>
    </subcellularLocation>
</comment>
<dbReference type="GO" id="GO:0004252">
    <property type="term" value="F:serine-type endopeptidase activity"/>
    <property type="evidence" value="ECO:0007669"/>
    <property type="project" value="InterPro"/>
</dbReference>
<dbReference type="Gene3D" id="1.20.1540.10">
    <property type="entry name" value="Rhomboid-like"/>
    <property type="match status" value="1"/>
</dbReference>
<evidence type="ECO:0000256" key="7">
    <source>
        <dbReference type="ARBA" id="ARBA00023136"/>
    </source>
</evidence>
<reference evidence="11" key="2">
    <citation type="submission" date="2023-11" db="UniProtKB">
        <authorList>
            <consortium name="WormBaseParasite"/>
        </authorList>
    </citation>
    <scope>IDENTIFICATION</scope>
</reference>
<keyword evidence="6 8" id="KW-1133">Transmembrane helix</keyword>
<dbReference type="AlphaFoldDB" id="A0AA85JYB5"/>
<dbReference type="GO" id="GO:0016020">
    <property type="term" value="C:membrane"/>
    <property type="evidence" value="ECO:0007669"/>
    <property type="project" value="UniProtKB-SubCell"/>
</dbReference>
<evidence type="ECO:0000256" key="6">
    <source>
        <dbReference type="ARBA" id="ARBA00022989"/>
    </source>
</evidence>
<evidence type="ECO:0000256" key="1">
    <source>
        <dbReference type="ARBA" id="ARBA00004141"/>
    </source>
</evidence>
<proteinExistence type="inferred from homology"/>
<evidence type="ECO:0000256" key="8">
    <source>
        <dbReference type="SAM" id="Phobius"/>
    </source>
</evidence>
<feature type="domain" description="Peptidase S54 rhomboid" evidence="9">
    <location>
        <begin position="77"/>
        <end position="220"/>
    </location>
</feature>
<keyword evidence="7 8" id="KW-0472">Membrane</keyword>
<evidence type="ECO:0000259" key="9">
    <source>
        <dbReference type="Pfam" id="PF01694"/>
    </source>
</evidence>
<feature type="transmembrane region" description="Helical" evidence="8">
    <location>
        <begin position="114"/>
        <end position="137"/>
    </location>
</feature>
<dbReference type="PANTHER" id="PTHR43066">
    <property type="entry name" value="RHOMBOID-RELATED PROTEIN"/>
    <property type="match status" value="1"/>
</dbReference>
<keyword evidence="10" id="KW-1185">Reference proteome</keyword>
<dbReference type="InterPro" id="IPR022764">
    <property type="entry name" value="Peptidase_S54_rhomboid_dom"/>
</dbReference>
<dbReference type="Proteomes" id="UP000050795">
    <property type="component" value="Unassembled WGS sequence"/>
</dbReference>
<dbReference type="PANTHER" id="PTHR43066:SF1">
    <property type="entry name" value="RHOMBOID PROTEIN 2"/>
    <property type="match status" value="1"/>
</dbReference>
<evidence type="ECO:0000256" key="5">
    <source>
        <dbReference type="ARBA" id="ARBA00022801"/>
    </source>
</evidence>
<dbReference type="GO" id="GO:0006508">
    <property type="term" value="P:proteolysis"/>
    <property type="evidence" value="ECO:0007669"/>
    <property type="project" value="UniProtKB-KW"/>
</dbReference>
<sequence>MEYVPHRIDILSGRHTEIAMLLLLVQTLRIPWYLLAYAHTSVLISMIILIILATPFSQDPFKFCASPFTLGCGDYLCLFTSHFIHVNAWHAYHNLSSFLRHAVPMEYKIGNTRFFKLVVVLLSRCIVLHILLNYILFQVSYNSAYANDCYLGISSLGFALNTLSILSSCEKYVIALPYGLTVRVPKYVFSSFDMLFLQLPLPTSSLNGHLAGIIAGLSYLKSYSSLLVQNRNHQPVEDLSE</sequence>
<organism evidence="10 11">
    <name type="scientific">Trichobilharzia regenti</name>
    <name type="common">Nasal bird schistosome</name>
    <dbReference type="NCBI Taxonomy" id="157069"/>
    <lineage>
        <taxon>Eukaryota</taxon>
        <taxon>Metazoa</taxon>
        <taxon>Spiralia</taxon>
        <taxon>Lophotrochozoa</taxon>
        <taxon>Platyhelminthes</taxon>
        <taxon>Trematoda</taxon>
        <taxon>Digenea</taxon>
        <taxon>Strigeidida</taxon>
        <taxon>Schistosomatoidea</taxon>
        <taxon>Schistosomatidae</taxon>
        <taxon>Trichobilharzia</taxon>
    </lineage>
</organism>
<accession>A0AA85JYB5</accession>
<evidence type="ECO:0000256" key="4">
    <source>
        <dbReference type="ARBA" id="ARBA00022692"/>
    </source>
</evidence>
<evidence type="ECO:0000313" key="10">
    <source>
        <dbReference type="Proteomes" id="UP000050795"/>
    </source>
</evidence>
<dbReference type="InterPro" id="IPR035952">
    <property type="entry name" value="Rhomboid-like_sf"/>
</dbReference>
<evidence type="ECO:0000256" key="3">
    <source>
        <dbReference type="ARBA" id="ARBA00022670"/>
    </source>
</evidence>
<reference evidence="10" key="1">
    <citation type="submission" date="2022-06" db="EMBL/GenBank/DDBJ databases">
        <authorList>
            <person name="Berger JAMES D."/>
            <person name="Berger JAMES D."/>
        </authorList>
    </citation>
    <scope>NUCLEOTIDE SEQUENCE [LARGE SCALE GENOMIC DNA]</scope>
</reference>
<keyword evidence="3" id="KW-0645">Protease</keyword>
<feature type="transmembrane region" description="Helical" evidence="8">
    <location>
        <begin position="30"/>
        <end position="53"/>
    </location>
</feature>
<keyword evidence="4 8" id="KW-0812">Transmembrane</keyword>
<comment type="similarity">
    <text evidence="2">Belongs to the peptidase S54 family.</text>
</comment>
<name>A0AA85JYB5_TRIRE</name>
<dbReference type="WBParaSite" id="TREG1_44020.1">
    <property type="protein sequence ID" value="TREG1_44020.1"/>
    <property type="gene ID" value="TREG1_44020"/>
</dbReference>
<dbReference type="Pfam" id="PF01694">
    <property type="entry name" value="Rhomboid"/>
    <property type="match status" value="1"/>
</dbReference>
<evidence type="ECO:0000313" key="11">
    <source>
        <dbReference type="WBParaSite" id="TREG1_44020.1"/>
    </source>
</evidence>
<dbReference type="SUPFAM" id="SSF144091">
    <property type="entry name" value="Rhomboid-like"/>
    <property type="match status" value="1"/>
</dbReference>
<protein>
    <recommendedName>
        <fullName evidence="9">Peptidase S54 rhomboid domain-containing protein</fullName>
    </recommendedName>
</protein>
<evidence type="ECO:0000256" key="2">
    <source>
        <dbReference type="ARBA" id="ARBA00009045"/>
    </source>
</evidence>